<dbReference type="EMBL" id="JAAIIG010000001">
    <property type="protein sequence ID" value="NMM97086.1"/>
    <property type="molecule type" value="Genomic_DNA"/>
</dbReference>
<evidence type="ECO:0000256" key="1">
    <source>
        <dbReference type="SAM" id="MobiDB-lite"/>
    </source>
</evidence>
<feature type="compositionally biased region" description="Basic and acidic residues" evidence="1">
    <location>
        <begin position="217"/>
        <end position="235"/>
    </location>
</feature>
<dbReference type="Proteomes" id="UP000543419">
    <property type="component" value="Unassembled WGS sequence"/>
</dbReference>
<organism evidence="3 4">
    <name type="scientific">Bifidobacterium olomucense</name>
    <dbReference type="NCBI Taxonomy" id="2675324"/>
    <lineage>
        <taxon>Bacteria</taxon>
        <taxon>Bacillati</taxon>
        <taxon>Actinomycetota</taxon>
        <taxon>Actinomycetes</taxon>
        <taxon>Bifidobacteriales</taxon>
        <taxon>Bifidobacteriaceae</taxon>
        <taxon>Bifidobacterium</taxon>
    </lineage>
</organism>
<evidence type="ECO:0000256" key="2">
    <source>
        <dbReference type="SAM" id="Phobius"/>
    </source>
</evidence>
<feature type="compositionally biased region" description="Low complexity" evidence="1">
    <location>
        <begin position="286"/>
        <end position="296"/>
    </location>
</feature>
<feature type="compositionally biased region" description="Basic and acidic residues" evidence="1">
    <location>
        <begin position="422"/>
        <end position="431"/>
    </location>
</feature>
<gene>
    <name evidence="3" type="ORF">G1C97_0035</name>
</gene>
<protein>
    <submittedName>
        <fullName evidence="3">Uncharacterized protein</fullName>
    </submittedName>
</protein>
<feature type="transmembrane region" description="Helical" evidence="2">
    <location>
        <begin position="6"/>
        <end position="25"/>
    </location>
</feature>
<feature type="transmembrane region" description="Helical" evidence="2">
    <location>
        <begin position="100"/>
        <end position="118"/>
    </location>
</feature>
<keyword evidence="2" id="KW-1133">Transmembrane helix</keyword>
<evidence type="ECO:0000313" key="4">
    <source>
        <dbReference type="Proteomes" id="UP000543419"/>
    </source>
</evidence>
<dbReference type="AlphaFoldDB" id="A0A7Y0EVB0"/>
<feature type="region of interest" description="Disordered" evidence="1">
    <location>
        <begin position="422"/>
        <end position="458"/>
    </location>
</feature>
<evidence type="ECO:0000313" key="3">
    <source>
        <dbReference type="EMBL" id="NMM97086.1"/>
    </source>
</evidence>
<comment type="caution">
    <text evidence="3">The sequence shown here is derived from an EMBL/GenBank/DDBJ whole genome shotgun (WGS) entry which is preliminary data.</text>
</comment>
<keyword evidence="4" id="KW-1185">Reference proteome</keyword>
<sequence>MGYESLSTVIVLVIVTIIIVVWLPVRTANGMKRVDEHRQDRYSPSLHIVEAENGERFGDIKPHKAKGAAMPASTPSARLTPEHIAHVRELRRASIRRRRMLAAGLLAVTVLVFVAAFPLKFSPWFALVPLALLAGVLALGANAARHARLWERRVSRYEHKRAAQKKTMNQARVEAAKIAQAHAQASGAIPQTSRNEASSDAVARNETPASGVSTEVMEQREIRRALRQAEQEQAKAKAMRKAVADRSTASDDDSASSDKSGEAVAASTPSEVAEHRASDASDQGESAARAAVSAASLTVRDERDQAQSDATSELASVHPSRALDVFDMATSQDLISFTLGGEQHKGGQSGHAPESLEIKSTRQVSKATPAEPEVVERLVDEARAVKAADDAKASAAQAAESDATANAASETAVNIEAADGADRAAFHKTEEQADVDAPQAAADSLGMGLDSILARRGN</sequence>
<keyword evidence="2" id="KW-0472">Membrane</keyword>
<name>A0A7Y0EVB0_9BIFI</name>
<feature type="transmembrane region" description="Helical" evidence="2">
    <location>
        <begin position="124"/>
        <end position="144"/>
    </location>
</feature>
<proteinExistence type="predicted"/>
<accession>A0A7Y0EVB0</accession>
<feature type="region of interest" description="Disordered" evidence="1">
    <location>
        <begin position="182"/>
        <end position="316"/>
    </location>
</feature>
<keyword evidence="2" id="KW-0812">Transmembrane</keyword>
<dbReference type="RefSeq" id="WP_169240019.1">
    <property type="nucleotide sequence ID" value="NZ_JAAIIG010000001.1"/>
</dbReference>
<reference evidence="3 4" key="1">
    <citation type="submission" date="2020-02" db="EMBL/GenBank/DDBJ databases">
        <title>Characterization of phylogenetic diversity of novel bifidobacterial species isolated in Czech ZOOs.</title>
        <authorList>
            <person name="Lugli G.A."/>
            <person name="Vera N.B."/>
            <person name="Ventura M."/>
        </authorList>
    </citation>
    <scope>NUCLEOTIDE SEQUENCE [LARGE SCALE GENOMIC DNA]</scope>
    <source>
        <strain evidence="3 4">DSM 109959</strain>
    </source>
</reference>